<organism evidence="4 5">
    <name type="scientific">Phaeoacremonium minimum (strain UCR-PA7)</name>
    <name type="common">Esca disease fungus</name>
    <name type="synonym">Togninia minima</name>
    <dbReference type="NCBI Taxonomy" id="1286976"/>
    <lineage>
        <taxon>Eukaryota</taxon>
        <taxon>Fungi</taxon>
        <taxon>Dikarya</taxon>
        <taxon>Ascomycota</taxon>
        <taxon>Pezizomycotina</taxon>
        <taxon>Sordariomycetes</taxon>
        <taxon>Sordariomycetidae</taxon>
        <taxon>Togniniales</taxon>
        <taxon>Togniniaceae</taxon>
        <taxon>Phaeoacremonium</taxon>
    </lineage>
</organism>
<dbReference type="InterPro" id="IPR000757">
    <property type="entry name" value="Beta-glucanase-like"/>
</dbReference>
<feature type="region of interest" description="Disordered" evidence="1">
    <location>
        <begin position="83"/>
        <end position="103"/>
    </location>
</feature>
<dbReference type="GO" id="GO:0005975">
    <property type="term" value="P:carbohydrate metabolic process"/>
    <property type="evidence" value="ECO:0007669"/>
    <property type="project" value="InterPro"/>
</dbReference>
<gene>
    <name evidence="4" type="ORF">UCRPA7_5000</name>
</gene>
<dbReference type="GeneID" id="19325512"/>
<dbReference type="PROSITE" id="PS51762">
    <property type="entry name" value="GH16_2"/>
    <property type="match status" value="1"/>
</dbReference>
<keyword evidence="5" id="KW-1185">Reference proteome</keyword>
<dbReference type="GO" id="GO:0004553">
    <property type="term" value="F:hydrolase activity, hydrolyzing O-glycosyl compounds"/>
    <property type="evidence" value="ECO:0007669"/>
    <property type="project" value="InterPro"/>
</dbReference>
<accession>R8BJI3</accession>
<feature type="compositionally biased region" description="Polar residues" evidence="1">
    <location>
        <begin position="88"/>
        <end position="103"/>
    </location>
</feature>
<protein>
    <submittedName>
        <fullName evidence="4">Putative glycoside hydrolase family 16 protein</fullName>
    </submittedName>
</protein>
<name>R8BJI3_PHAM7</name>
<feature type="chain" id="PRO_5004462817" evidence="2">
    <location>
        <begin position="19"/>
        <end position="276"/>
    </location>
</feature>
<dbReference type="PANTHER" id="PTHR10963">
    <property type="entry name" value="GLYCOSYL HYDROLASE-RELATED"/>
    <property type="match status" value="1"/>
</dbReference>
<dbReference type="OrthoDB" id="192832at2759"/>
<evidence type="ECO:0000256" key="2">
    <source>
        <dbReference type="SAM" id="SignalP"/>
    </source>
</evidence>
<keyword evidence="2" id="KW-0732">Signal</keyword>
<dbReference type="CDD" id="cd02182">
    <property type="entry name" value="GH16_Strep_laminarinase_like"/>
    <property type="match status" value="1"/>
</dbReference>
<feature type="domain" description="GH16" evidence="3">
    <location>
        <begin position="22"/>
        <end position="276"/>
    </location>
</feature>
<dbReference type="PANTHER" id="PTHR10963:SF60">
    <property type="entry name" value="GRAM-NEGATIVE BACTERIA-BINDING PROTEIN 1-RELATED"/>
    <property type="match status" value="1"/>
</dbReference>
<dbReference type="InterPro" id="IPR013320">
    <property type="entry name" value="ConA-like_dom_sf"/>
</dbReference>
<dbReference type="Pfam" id="PF26113">
    <property type="entry name" value="GH16_XgeA"/>
    <property type="match status" value="1"/>
</dbReference>
<dbReference type="Gene3D" id="2.60.120.200">
    <property type="match status" value="1"/>
</dbReference>
<dbReference type="Proteomes" id="UP000014074">
    <property type="component" value="Unassembled WGS sequence"/>
</dbReference>
<keyword evidence="4" id="KW-0378">Hydrolase</keyword>
<evidence type="ECO:0000259" key="3">
    <source>
        <dbReference type="PROSITE" id="PS51762"/>
    </source>
</evidence>
<dbReference type="AlphaFoldDB" id="R8BJI3"/>
<evidence type="ECO:0000313" key="4">
    <source>
        <dbReference type="EMBL" id="EON99471.1"/>
    </source>
</evidence>
<dbReference type="InterPro" id="IPR050546">
    <property type="entry name" value="Glycosyl_Hydrlase_16"/>
</dbReference>
<dbReference type="EMBL" id="KB933149">
    <property type="protein sequence ID" value="EON99471.1"/>
    <property type="molecule type" value="Genomic_DNA"/>
</dbReference>
<evidence type="ECO:0000313" key="5">
    <source>
        <dbReference type="Proteomes" id="UP000014074"/>
    </source>
</evidence>
<dbReference type="KEGG" id="tmn:UCRPA7_5000"/>
<proteinExistence type="predicted"/>
<dbReference type="eggNOG" id="ENOG502S1W9">
    <property type="taxonomic scope" value="Eukaryota"/>
</dbReference>
<dbReference type="SUPFAM" id="SSF49899">
    <property type="entry name" value="Concanavalin A-like lectins/glucanases"/>
    <property type="match status" value="1"/>
</dbReference>
<sequence length="276" mass="29611">MRFQTYSLLAILPALVAAGTPPAYAGMKITFQDTFSGAAGSSPDSSKWNIALAINTNNELQTYTTSNSNLQISGGGTIQFVPRRSPSGKWTSGRIETTGSYTPQPGKIMQVEAALRLGDAPQANKQGMWPAFWMLGDAMRHGTPWPQCGEIDIFEMVNGIPTVHGTTHCTACNEPIGFGGTSGTDSNWHTYSVKIDRTPGNWADETITWLKDGQTFFTLRGATIGDQGVWATLAHSPLYILLNLAVGGDWPGSPNGATTDGYGSMMEVEYVAVYTT</sequence>
<reference evidence="5" key="1">
    <citation type="journal article" date="2013" name="Genome Announc.">
        <title>Draft genome sequence of the ascomycete Phaeoacremonium aleophilum strain UCR-PA7, a causal agent of the esca disease complex in grapevines.</title>
        <authorList>
            <person name="Blanco-Ulate B."/>
            <person name="Rolshausen P."/>
            <person name="Cantu D."/>
        </authorList>
    </citation>
    <scope>NUCLEOTIDE SEQUENCE [LARGE SCALE GENOMIC DNA]</scope>
    <source>
        <strain evidence="5">UCR-PA7</strain>
    </source>
</reference>
<dbReference type="RefSeq" id="XP_007915742.1">
    <property type="nucleotide sequence ID" value="XM_007917551.1"/>
</dbReference>
<feature type="signal peptide" evidence="2">
    <location>
        <begin position="1"/>
        <end position="18"/>
    </location>
</feature>
<evidence type="ECO:0000256" key="1">
    <source>
        <dbReference type="SAM" id="MobiDB-lite"/>
    </source>
</evidence>
<dbReference type="HOGENOM" id="CLU_019533_3_1_1"/>